<dbReference type="PROSITE" id="PS50055">
    <property type="entry name" value="TYR_PHOSPHATASE_PTP"/>
    <property type="match status" value="1"/>
</dbReference>
<organism evidence="5 6">
    <name type="scientific">Dreissena polymorpha</name>
    <name type="common">Zebra mussel</name>
    <name type="synonym">Mytilus polymorpha</name>
    <dbReference type="NCBI Taxonomy" id="45954"/>
    <lineage>
        <taxon>Eukaryota</taxon>
        <taxon>Metazoa</taxon>
        <taxon>Spiralia</taxon>
        <taxon>Lophotrochozoa</taxon>
        <taxon>Mollusca</taxon>
        <taxon>Bivalvia</taxon>
        <taxon>Autobranchia</taxon>
        <taxon>Heteroconchia</taxon>
        <taxon>Euheterodonta</taxon>
        <taxon>Imparidentia</taxon>
        <taxon>Neoheterodontei</taxon>
        <taxon>Myida</taxon>
        <taxon>Dreissenoidea</taxon>
        <taxon>Dreissenidae</taxon>
        <taxon>Dreissena</taxon>
    </lineage>
</organism>
<proteinExistence type="predicted"/>
<evidence type="ECO:0000256" key="1">
    <source>
        <dbReference type="ARBA" id="ARBA00013064"/>
    </source>
</evidence>
<name>A0A9D4K107_DREPO</name>
<keyword evidence="2" id="KW-0378">Hydrolase</keyword>
<dbReference type="InterPro" id="IPR000242">
    <property type="entry name" value="PTP_cat"/>
</dbReference>
<reference evidence="5" key="2">
    <citation type="submission" date="2020-11" db="EMBL/GenBank/DDBJ databases">
        <authorList>
            <person name="McCartney M.A."/>
            <person name="Auch B."/>
            <person name="Kono T."/>
            <person name="Mallez S."/>
            <person name="Becker A."/>
            <person name="Gohl D.M."/>
            <person name="Silverstein K.A.T."/>
            <person name="Koren S."/>
            <person name="Bechman K.B."/>
            <person name="Herman A."/>
            <person name="Abrahante J.E."/>
            <person name="Garbe J."/>
        </authorList>
    </citation>
    <scope>NUCLEOTIDE SEQUENCE</scope>
    <source>
        <strain evidence="5">Duluth1</strain>
        <tissue evidence="5">Whole animal</tissue>
    </source>
</reference>
<dbReference type="Proteomes" id="UP000828390">
    <property type="component" value="Unassembled WGS sequence"/>
</dbReference>
<dbReference type="EMBL" id="JAIWYP010000005">
    <property type="protein sequence ID" value="KAH3828022.1"/>
    <property type="molecule type" value="Genomic_DNA"/>
</dbReference>
<dbReference type="Gene3D" id="3.90.190.10">
    <property type="entry name" value="Protein tyrosine phosphatase superfamily"/>
    <property type="match status" value="1"/>
</dbReference>
<feature type="domain" description="Tyrosine-protein phosphatase" evidence="4">
    <location>
        <begin position="1"/>
        <end position="58"/>
    </location>
</feature>
<dbReference type="Pfam" id="PF00102">
    <property type="entry name" value="Y_phosphatase"/>
    <property type="match status" value="1"/>
</dbReference>
<evidence type="ECO:0000256" key="3">
    <source>
        <dbReference type="ARBA" id="ARBA00022912"/>
    </source>
</evidence>
<evidence type="ECO:0000313" key="6">
    <source>
        <dbReference type="Proteomes" id="UP000828390"/>
    </source>
</evidence>
<sequence>MGIKAREDEQWPSEEGKKACNIRKNRYKDILPYDSCRVTLDPLPGDEGSDYINASFIEDMNGLQCLHRQPGTT</sequence>
<protein>
    <recommendedName>
        <fullName evidence="1">protein-tyrosine-phosphatase</fullName>
        <ecNumber evidence="1">3.1.3.48</ecNumber>
    </recommendedName>
</protein>
<dbReference type="GO" id="GO:0005737">
    <property type="term" value="C:cytoplasm"/>
    <property type="evidence" value="ECO:0007669"/>
    <property type="project" value="TreeGrafter"/>
</dbReference>
<dbReference type="SUPFAM" id="SSF52799">
    <property type="entry name" value="(Phosphotyrosine protein) phosphatases II"/>
    <property type="match status" value="1"/>
</dbReference>
<dbReference type="EC" id="3.1.3.48" evidence="1"/>
<gene>
    <name evidence="5" type="ORF">DPMN_129971</name>
</gene>
<comment type="caution">
    <text evidence="5">The sequence shown here is derived from an EMBL/GenBank/DDBJ whole genome shotgun (WGS) entry which is preliminary data.</text>
</comment>
<evidence type="ECO:0000313" key="5">
    <source>
        <dbReference type="EMBL" id="KAH3828022.1"/>
    </source>
</evidence>
<dbReference type="GO" id="GO:0004726">
    <property type="term" value="F:non-membrane spanning protein tyrosine phosphatase activity"/>
    <property type="evidence" value="ECO:0007669"/>
    <property type="project" value="InterPro"/>
</dbReference>
<keyword evidence="3" id="KW-0904">Protein phosphatase</keyword>
<dbReference type="InterPro" id="IPR047170">
    <property type="entry name" value="PTN12/18/22"/>
</dbReference>
<accession>A0A9D4K107</accession>
<dbReference type="PANTHER" id="PTHR45983:SF2">
    <property type="entry name" value="PROTEIN-TYROSINE-PHOSPHATASE"/>
    <property type="match status" value="1"/>
</dbReference>
<reference evidence="5" key="1">
    <citation type="journal article" date="2019" name="bioRxiv">
        <title>The Genome of the Zebra Mussel, Dreissena polymorpha: A Resource for Invasive Species Research.</title>
        <authorList>
            <person name="McCartney M.A."/>
            <person name="Auch B."/>
            <person name="Kono T."/>
            <person name="Mallez S."/>
            <person name="Zhang Y."/>
            <person name="Obille A."/>
            <person name="Becker A."/>
            <person name="Abrahante J.E."/>
            <person name="Garbe J."/>
            <person name="Badalamenti J.P."/>
            <person name="Herman A."/>
            <person name="Mangelson H."/>
            <person name="Liachko I."/>
            <person name="Sullivan S."/>
            <person name="Sone E.D."/>
            <person name="Koren S."/>
            <person name="Silverstein K.A.T."/>
            <person name="Beckman K.B."/>
            <person name="Gohl D.M."/>
        </authorList>
    </citation>
    <scope>NUCLEOTIDE SEQUENCE</scope>
    <source>
        <strain evidence="5">Duluth1</strain>
        <tissue evidence="5">Whole animal</tissue>
    </source>
</reference>
<evidence type="ECO:0000259" key="4">
    <source>
        <dbReference type="PROSITE" id="PS50055"/>
    </source>
</evidence>
<dbReference type="GO" id="GO:0005634">
    <property type="term" value="C:nucleus"/>
    <property type="evidence" value="ECO:0007669"/>
    <property type="project" value="TreeGrafter"/>
</dbReference>
<keyword evidence="6" id="KW-1185">Reference proteome</keyword>
<dbReference type="PANTHER" id="PTHR45983">
    <property type="entry name" value="TYROSINE PHOSPHATSE N18, PUTATIVE-RELATED"/>
    <property type="match status" value="1"/>
</dbReference>
<dbReference type="InterPro" id="IPR029021">
    <property type="entry name" value="Prot-tyrosine_phosphatase-like"/>
</dbReference>
<dbReference type="AlphaFoldDB" id="A0A9D4K107"/>
<evidence type="ECO:0000256" key="2">
    <source>
        <dbReference type="ARBA" id="ARBA00022801"/>
    </source>
</evidence>